<sequence>MSTTLPLFWPLSSASTDERLDASVKLINGLEQFQDSKAAAPAGSEDESGDSEVDDSEDEDKVDFTRKLKDDLNSEDVKYALRRLIRGLASPRESSRLGFSVALTELLTRLNTVDAAGIISSVLEASVTSNSMKGQEIRDTLFARLFGLTAVIQSGLLFRTSQLTTSLSSPNELGPPASSLAAYQTAITELLNLGDKKSWLRESSWWSISLALKYLYSTQGVEWKDEAVDWTFETIYRSDQTKEWTPEKLGLTLTLQDLAPNQPWKDFLSPTFRNPLLISSPNLPAIARILKETDEADEPDVKNASGGAFKVQLHSVWSAIMEAIKDGKCKASFAEFYRVCVDESLFAATSSPERKSWGFQAFERALAVLPSEEYQYLFTPNFMRTWINHLSSPDRHLHKAAKKAASEIVKAVERSPSIGFSLVTHLQGTHGNQQFDRITRTKTVETILASTDIEGVKKYTSSLVNQLRESAPSDVDLGEQDSKRRYVFEQLAALMRNGSIPKDDEWVNSILELFILHGFFTVTKKNKNSGITPLHHITKPPLSDALRGACRTKLFTILGDLCGQTKVVKGMTSNFISALLVLSVEHSHFTGETGESTRVTSSATDGELWVTKAAKIVEALEQDSSHVSLLAEAEEELVALRARSRKVLKATRKKQGVDDNASRGAELLISALLLETYNEEGDSDVFESCLDATEKLFGLSKQSKSAEDDDHSPIDLLTDVIIGMLEKSSAFGKAVAIQAFGLLSGRVENSTIDLILLQLEQRDVNDSEDEEDEEVAENLAELAGTDQGSEDDDSEDDSNDDGSESDSGDDEGVEVDPEFRKQVAEALQVNGMTAIEDGSDEDSEEEVLFDDDQMMQLDEHLAKVFRAQAGNTKGKKGAQREATHFKIRILDLIDTFLGKQPQSGCVPRIVLPLVNMIAAAGPDERQLSEKTTGILRARIAKAKEVPVDGFDKEAIIEDLRNLHELARKTPIPELSPCSIYLSKVLQGDPQVLEVYRASIEDFARRKNSKLPPAFLKEYILRQTAHAWELREHIVGQTVPGAAVNVYRQMQAWQLLQTLLSQVAPLCQEASMVEQLFSFIPLIRDSLYKTLTTACEQTEHSANTAQVKELLKIGLQAVRLARKTARPTDSISSSWNTSTFEKVKEQLASSDRFKGSPAIQSLAKQMLSLLTPPDEAVSSAKKRKEAAGDVTTNGTGAESHKKRKKVKKQKTQKAATNDE</sequence>
<protein>
    <recommendedName>
        <fullName evidence="7">DNA polymerase V</fullName>
    </recommendedName>
</protein>
<evidence type="ECO:0000313" key="6">
    <source>
        <dbReference type="Proteomes" id="UP000663888"/>
    </source>
</evidence>
<dbReference type="GO" id="GO:0006355">
    <property type="term" value="P:regulation of DNA-templated transcription"/>
    <property type="evidence" value="ECO:0007669"/>
    <property type="project" value="InterPro"/>
</dbReference>
<dbReference type="InterPro" id="IPR016024">
    <property type="entry name" value="ARM-type_fold"/>
</dbReference>
<feature type="compositionally biased region" description="Acidic residues" evidence="4">
    <location>
        <begin position="766"/>
        <end position="776"/>
    </location>
</feature>
<dbReference type="PANTHER" id="PTHR13213:SF2">
    <property type="entry name" value="MYB-BINDING PROTEIN 1A"/>
    <property type="match status" value="1"/>
</dbReference>
<evidence type="ECO:0000313" key="5">
    <source>
        <dbReference type="EMBL" id="CAE6462441.1"/>
    </source>
</evidence>
<dbReference type="InterPro" id="IPR007015">
    <property type="entry name" value="DNA_pol_V/MYBBP1A"/>
</dbReference>
<dbReference type="EMBL" id="CAJMWX010001053">
    <property type="protein sequence ID" value="CAE6462441.1"/>
    <property type="molecule type" value="Genomic_DNA"/>
</dbReference>
<name>A0A8H3BNS2_9AGAM</name>
<dbReference type="AlphaFoldDB" id="A0A8H3BNS2"/>
<dbReference type="Proteomes" id="UP000663888">
    <property type="component" value="Unassembled WGS sequence"/>
</dbReference>
<evidence type="ECO:0000256" key="1">
    <source>
        <dbReference type="ARBA" id="ARBA00004123"/>
    </source>
</evidence>
<feature type="compositionally biased region" description="Acidic residues" evidence="4">
    <location>
        <begin position="44"/>
        <end position="61"/>
    </location>
</feature>
<dbReference type="SUPFAM" id="SSF48371">
    <property type="entry name" value="ARM repeat"/>
    <property type="match status" value="1"/>
</dbReference>
<feature type="compositionally biased region" description="Acidic residues" evidence="4">
    <location>
        <begin position="788"/>
        <end position="814"/>
    </location>
</feature>
<feature type="region of interest" description="Disordered" evidence="4">
    <location>
        <begin position="764"/>
        <end position="814"/>
    </location>
</feature>
<dbReference type="PANTHER" id="PTHR13213">
    <property type="entry name" value="MYB-BINDING PROTEIN 1A FAMILY MEMBER"/>
    <property type="match status" value="1"/>
</dbReference>
<comment type="subcellular location">
    <subcellularLocation>
        <location evidence="1">Nucleus</location>
    </subcellularLocation>
</comment>
<gene>
    <name evidence="5" type="ORF">RDB_LOCUS92266</name>
</gene>
<evidence type="ECO:0000256" key="2">
    <source>
        <dbReference type="ARBA" id="ARBA00006809"/>
    </source>
</evidence>
<dbReference type="Pfam" id="PF04931">
    <property type="entry name" value="DNA_pol_phi"/>
    <property type="match status" value="1"/>
</dbReference>
<comment type="caution">
    <text evidence="5">The sequence shown here is derived from an EMBL/GenBank/DDBJ whole genome shotgun (WGS) entry which is preliminary data.</text>
</comment>
<organism evidence="5 6">
    <name type="scientific">Rhizoctonia solani</name>
    <dbReference type="NCBI Taxonomy" id="456999"/>
    <lineage>
        <taxon>Eukaryota</taxon>
        <taxon>Fungi</taxon>
        <taxon>Dikarya</taxon>
        <taxon>Basidiomycota</taxon>
        <taxon>Agaricomycotina</taxon>
        <taxon>Agaricomycetes</taxon>
        <taxon>Cantharellales</taxon>
        <taxon>Ceratobasidiaceae</taxon>
        <taxon>Rhizoctonia</taxon>
    </lineage>
</organism>
<evidence type="ECO:0008006" key="7">
    <source>
        <dbReference type="Google" id="ProtNLM"/>
    </source>
</evidence>
<feature type="compositionally biased region" description="Basic residues" evidence="4">
    <location>
        <begin position="1199"/>
        <end position="1210"/>
    </location>
</feature>
<dbReference type="GO" id="GO:0005730">
    <property type="term" value="C:nucleolus"/>
    <property type="evidence" value="ECO:0007669"/>
    <property type="project" value="InterPro"/>
</dbReference>
<proteinExistence type="inferred from homology"/>
<evidence type="ECO:0000256" key="4">
    <source>
        <dbReference type="SAM" id="MobiDB-lite"/>
    </source>
</evidence>
<feature type="region of interest" description="Disordered" evidence="4">
    <location>
        <begin position="35"/>
        <end position="64"/>
    </location>
</feature>
<keyword evidence="3" id="KW-0539">Nucleus</keyword>
<reference evidence="5" key="1">
    <citation type="submission" date="2021-01" db="EMBL/GenBank/DDBJ databases">
        <authorList>
            <person name="Kaushik A."/>
        </authorList>
    </citation>
    <scope>NUCLEOTIDE SEQUENCE</scope>
    <source>
        <strain evidence="5">AG4-R118</strain>
    </source>
</reference>
<accession>A0A8H3BNS2</accession>
<comment type="similarity">
    <text evidence="2">Belongs to the MYBBP1A family.</text>
</comment>
<dbReference type="GO" id="GO:0000182">
    <property type="term" value="F:rDNA binding"/>
    <property type="evidence" value="ECO:0007669"/>
    <property type="project" value="TreeGrafter"/>
</dbReference>
<evidence type="ECO:0000256" key="3">
    <source>
        <dbReference type="ARBA" id="ARBA00023242"/>
    </source>
</evidence>
<feature type="region of interest" description="Disordered" evidence="4">
    <location>
        <begin position="1172"/>
        <end position="1218"/>
    </location>
</feature>